<feature type="compositionally biased region" description="Polar residues" evidence="1">
    <location>
        <begin position="1"/>
        <end position="11"/>
    </location>
</feature>
<feature type="compositionally biased region" description="Basic residues" evidence="1">
    <location>
        <begin position="202"/>
        <end position="217"/>
    </location>
</feature>
<protein>
    <submittedName>
        <fullName evidence="2">Uncharacterized protein</fullName>
    </submittedName>
</protein>
<keyword evidence="3" id="KW-1185">Reference proteome</keyword>
<dbReference type="EnsemblPlants" id="OPUNC03G17260.1">
    <property type="protein sequence ID" value="OPUNC03G17260.1"/>
    <property type="gene ID" value="OPUNC03G17260"/>
</dbReference>
<sequence length="217" mass="21906">MCSIRFTSPMQTEKESTAADTAVAGGKPPSFCDRLQRAFHSRPAFRPLRRLGVRHGQDDGGAPGSTDMQPATTTTTHTHGAGPPRPVLPPAAGHAPAPIVLPPAVKPAAKPAGNAPAPIVLPSAPAQKPAARPPPPPRRHGHAPASTGSAPAAEKVAAAATTTRPPPGIPVPVPPPAAATAVTTAAADTKEGGGDKEQQGKGKTRVSSRVRKAFSSK</sequence>
<dbReference type="eggNOG" id="ENOG502R643">
    <property type="taxonomic scope" value="Eukaryota"/>
</dbReference>
<feature type="region of interest" description="Disordered" evidence="1">
    <location>
        <begin position="48"/>
        <end position="217"/>
    </location>
</feature>
<dbReference type="OMA" id="PDVMAGM"/>
<feature type="compositionally biased region" description="Low complexity" evidence="1">
    <location>
        <begin position="70"/>
        <end position="82"/>
    </location>
</feature>
<evidence type="ECO:0000256" key="1">
    <source>
        <dbReference type="SAM" id="MobiDB-lite"/>
    </source>
</evidence>
<feature type="compositionally biased region" description="Low complexity" evidence="1">
    <location>
        <begin position="150"/>
        <end position="163"/>
    </location>
</feature>
<proteinExistence type="predicted"/>
<feature type="region of interest" description="Disordered" evidence="1">
    <location>
        <begin position="1"/>
        <end position="29"/>
    </location>
</feature>
<reference evidence="2" key="1">
    <citation type="submission" date="2015-04" db="UniProtKB">
        <authorList>
            <consortium name="EnsemblPlants"/>
        </authorList>
    </citation>
    <scope>IDENTIFICATION</scope>
</reference>
<feature type="compositionally biased region" description="Low complexity" evidence="1">
    <location>
        <begin position="106"/>
        <end position="130"/>
    </location>
</feature>
<feature type="compositionally biased region" description="Low complexity" evidence="1">
    <location>
        <begin position="178"/>
        <end position="187"/>
    </location>
</feature>
<feature type="compositionally biased region" description="Basic and acidic residues" evidence="1">
    <location>
        <begin position="188"/>
        <end position="200"/>
    </location>
</feature>
<name>A0A0E0KDY7_ORYPU</name>
<dbReference type="Gramene" id="OPUNC03G17260.1">
    <property type="protein sequence ID" value="OPUNC03G17260.1"/>
    <property type="gene ID" value="OPUNC03G17260"/>
</dbReference>
<reference evidence="2" key="2">
    <citation type="submission" date="2018-05" db="EMBL/GenBank/DDBJ databases">
        <title>OpunRS2 (Oryza punctata Reference Sequence Version 2).</title>
        <authorList>
            <person name="Zhang J."/>
            <person name="Kudrna D."/>
            <person name="Lee S."/>
            <person name="Talag J."/>
            <person name="Welchert J."/>
            <person name="Wing R.A."/>
        </authorList>
    </citation>
    <scope>NUCLEOTIDE SEQUENCE [LARGE SCALE GENOMIC DNA]</scope>
</reference>
<feature type="compositionally biased region" description="Pro residues" evidence="1">
    <location>
        <begin position="164"/>
        <end position="177"/>
    </location>
</feature>
<evidence type="ECO:0000313" key="2">
    <source>
        <dbReference type="EnsemblPlants" id="OPUNC03G17260.1"/>
    </source>
</evidence>
<organism evidence="2">
    <name type="scientific">Oryza punctata</name>
    <name type="common">Red rice</name>
    <dbReference type="NCBI Taxonomy" id="4537"/>
    <lineage>
        <taxon>Eukaryota</taxon>
        <taxon>Viridiplantae</taxon>
        <taxon>Streptophyta</taxon>
        <taxon>Embryophyta</taxon>
        <taxon>Tracheophyta</taxon>
        <taxon>Spermatophyta</taxon>
        <taxon>Magnoliopsida</taxon>
        <taxon>Liliopsida</taxon>
        <taxon>Poales</taxon>
        <taxon>Poaceae</taxon>
        <taxon>BOP clade</taxon>
        <taxon>Oryzoideae</taxon>
        <taxon>Oryzeae</taxon>
        <taxon>Oryzinae</taxon>
        <taxon>Oryza</taxon>
    </lineage>
</organism>
<dbReference type="Proteomes" id="UP000026962">
    <property type="component" value="Chromosome 3"/>
</dbReference>
<dbReference type="AlphaFoldDB" id="A0A0E0KDY7"/>
<evidence type="ECO:0000313" key="3">
    <source>
        <dbReference type="Proteomes" id="UP000026962"/>
    </source>
</evidence>
<accession>A0A0E0KDY7</accession>
<dbReference type="STRING" id="4537.A0A0E0KDY7"/>
<dbReference type="HOGENOM" id="CLU_1498904_0_0_1"/>